<evidence type="ECO:0000256" key="5">
    <source>
        <dbReference type="SAM" id="Phobius"/>
    </source>
</evidence>
<feature type="transmembrane region" description="Helical" evidence="5">
    <location>
        <begin position="132"/>
        <end position="150"/>
    </location>
</feature>
<dbReference type="InterPro" id="IPR051533">
    <property type="entry name" value="WaaL-like"/>
</dbReference>
<keyword evidence="4 5" id="KW-0472">Membrane</keyword>
<dbReference type="PANTHER" id="PTHR37422">
    <property type="entry name" value="TEICHURONIC ACID BIOSYNTHESIS PROTEIN TUAE"/>
    <property type="match status" value="1"/>
</dbReference>
<feature type="transmembrane region" description="Helical" evidence="5">
    <location>
        <begin position="20"/>
        <end position="38"/>
    </location>
</feature>
<dbReference type="GO" id="GO:0016020">
    <property type="term" value="C:membrane"/>
    <property type="evidence" value="ECO:0007669"/>
    <property type="project" value="UniProtKB-SubCell"/>
</dbReference>
<feature type="transmembrane region" description="Helical" evidence="5">
    <location>
        <begin position="81"/>
        <end position="100"/>
    </location>
</feature>
<gene>
    <name evidence="7" type="ordered locus">Acid345_2494</name>
</gene>
<keyword evidence="2 5" id="KW-0812">Transmembrane</keyword>
<proteinExistence type="predicted"/>
<feature type="transmembrane region" description="Helical" evidence="5">
    <location>
        <begin position="220"/>
        <end position="242"/>
    </location>
</feature>
<name>Q1INQ5_KORVE</name>
<feature type="transmembrane region" description="Helical" evidence="5">
    <location>
        <begin position="109"/>
        <end position="126"/>
    </location>
</feature>
<sequence length="563" mass="61173">MTPPAAGQGDSLPATLPSRILAFFAASIPILLACVYCPALQSAFFPPKNAILVCATMVLAIGVFFTRSSIPCAVSAIERNFLYAVAAFLFGGLLSASFSAHKELAIQPLLILIAGCLLMPLAASALRGRSDWLIHGIAISGYIVAAVAIANRFGFDVFTPFGLHPSYSGGRMQISSMLGNPNFVASYLATSAPALLYLALRPSIKAWVWRLGLAGSFASIWWTQSRIGLLCFFVALALPLLARSRKQRWIAIGAVLVLFAASASLVNRTNPRSLTTASTGRTFLWRVSLADGVHLLGDGPGTFYYTYPERMGRWFAAHPDGSLLPFADMQEHAHNDFLEFLVSTGVLGAAALLATLGIGVGSLLQRVTSDPRAPFALAGIVALLLGACFDFPLQRAETWALLWLWFAFAFLDLNRRVIRFRERATVLAPASALGIVLLVVVMRPAIASYHVHEGLAWEAQSSDQRAVEEYAAALRWDRTNADAEFYLARALANSGRTQDALEQARIAQYWLDEPDLWELRARILVQMGHKQAALAELDDGLRRFPYSSLLASARSEISAEPEK</sequence>
<dbReference type="InterPro" id="IPR007016">
    <property type="entry name" value="O-antigen_ligase-rel_domated"/>
</dbReference>
<evidence type="ECO:0000313" key="7">
    <source>
        <dbReference type="EMBL" id="ABF41495.1"/>
    </source>
</evidence>
<feature type="transmembrane region" description="Helical" evidence="5">
    <location>
        <begin position="398"/>
        <end position="414"/>
    </location>
</feature>
<dbReference type="AlphaFoldDB" id="Q1INQ5"/>
<dbReference type="Pfam" id="PF04932">
    <property type="entry name" value="Wzy_C"/>
    <property type="match status" value="1"/>
</dbReference>
<reference evidence="7 8" key="1">
    <citation type="journal article" date="2009" name="Appl. Environ. Microbiol.">
        <title>Three genomes from the phylum Acidobacteria provide insight into the lifestyles of these microorganisms in soils.</title>
        <authorList>
            <person name="Ward N.L."/>
            <person name="Challacombe J.F."/>
            <person name="Janssen P.H."/>
            <person name="Henrissat B."/>
            <person name="Coutinho P.M."/>
            <person name="Wu M."/>
            <person name="Xie G."/>
            <person name="Haft D.H."/>
            <person name="Sait M."/>
            <person name="Badger J."/>
            <person name="Barabote R.D."/>
            <person name="Bradley B."/>
            <person name="Brettin T.S."/>
            <person name="Brinkac L.M."/>
            <person name="Bruce D."/>
            <person name="Creasy T."/>
            <person name="Daugherty S.C."/>
            <person name="Davidsen T.M."/>
            <person name="DeBoy R.T."/>
            <person name="Detter J.C."/>
            <person name="Dodson R.J."/>
            <person name="Durkin A.S."/>
            <person name="Ganapathy A."/>
            <person name="Gwinn-Giglio M."/>
            <person name="Han C.S."/>
            <person name="Khouri H."/>
            <person name="Kiss H."/>
            <person name="Kothari S.P."/>
            <person name="Madupu R."/>
            <person name="Nelson K.E."/>
            <person name="Nelson W.C."/>
            <person name="Paulsen I."/>
            <person name="Penn K."/>
            <person name="Ren Q."/>
            <person name="Rosovitz M.J."/>
            <person name="Selengut J.D."/>
            <person name="Shrivastava S."/>
            <person name="Sullivan S.A."/>
            <person name="Tapia R."/>
            <person name="Thompson L.S."/>
            <person name="Watkins K.L."/>
            <person name="Yang Q."/>
            <person name="Yu C."/>
            <person name="Zafar N."/>
            <person name="Zhou L."/>
            <person name="Kuske C.R."/>
        </authorList>
    </citation>
    <scope>NUCLEOTIDE SEQUENCE [LARGE SCALE GENOMIC DNA]</scope>
    <source>
        <strain evidence="7 8">Ellin345</strain>
    </source>
</reference>
<evidence type="ECO:0000256" key="1">
    <source>
        <dbReference type="ARBA" id="ARBA00004141"/>
    </source>
</evidence>
<dbReference type="SUPFAM" id="SSF48452">
    <property type="entry name" value="TPR-like"/>
    <property type="match status" value="1"/>
</dbReference>
<dbReference type="KEGG" id="aba:Acid345_2494"/>
<feature type="transmembrane region" description="Helical" evidence="5">
    <location>
        <begin position="375"/>
        <end position="392"/>
    </location>
</feature>
<keyword evidence="8" id="KW-1185">Reference proteome</keyword>
<feature type="transmembrane region" description="Helical" evidence="5">
    <location>
        <begin position="426"/>
        <end position="446"/>
    </location>
</feature>
<dbReference type="InterPro" id="IPR011990">
    <property type="entry name" value="TPR-like_helical_dom_sf"/>
</dbReference>
<protein>
    <submittedName>
        <fullName evidence="7">O-antigen polymerase</fullName>
    </submittedName>
</protein>
<evidence type="ECO:0000256" key="2">
    <source>
        <dbReference type="ARBA" id="ARBA00022692"/>
    </source>
</evidence>
<feature type="domain" description="O-antigen ligase-related" evidence="6">
    <location>
        <begin position="213"/>
        <end position="352"/>
    </location>
</feature>
<keyword evidence="3 5" id="KW-1133">Transmembrane helix</keyword>
<evidence type="ECO:0000256" key="3">
    <source>
        <dbReference type="ARBA" id="ARBA00022989"/>
    </source>
</evidence>
<evidence type="ECO:0000259" key="6">
    <source>
        <dbReference type="Pfam" id="PF04932"/>
    </source>
</evidence>
<organism evidence="7 8">
    <name type="scientific">Koribacter versatilis (strain Ellin345)</name>
    <dbReference type="NCBI Taxonomy" id="204669"/>
    <lineage>
        <taxon>Bacteria</taxon>
        <taxon>Pseudomonadati</taxon>
        <taxon>Acidobacteriota</taxon>
        <taxon>Terriglobia</taxon>
        <taxon>Terriglobales</taxon>
        <taxon>Candidatus Korobacteraceae</taxon>
        <taxon>Candidatus Korobacter</taxon>
    </lineage>
</organism>
<feature type="transmembrane region" description="Helical" evidence="5">
    <location>
        <begin position="249"/>
        <end position="266"/>
    </location>
</feature>
<evidence type="ECO:0000313" key="8">
    <source>
        <dbReference type="Proteomes" id="UP000002432"/>
    </source>
</evidence>
<dbReference type="eggNOG" id="COG3307">
    <property type="taxonomic scope" value="Bacteria"/>
</dbReference>
<comment type="subcellular location">
    <subcellularLocation>
        <location evidence="1">Membrane</location>
        <topology evidence="1">Multi-pass membrane protein</topology>
    </subcellularLocation>
</comment>
<dbReference type="Proteomes" id="UP000002432">
    <property type="component" value="Chromosome"/>
</dbReference>
<dbReference type="Gene3D" id="1.25.40.10">
    <property type="entry name" value="Tetratricopeptide repeat domain"/>
    <property type="match status" value="1"/>
</dbReference>
<accession>Q1INQ5</accession>
<evidence type="ECO:0000256" key="4">
    <source>
        <dbReference type="ARBA" id="ARBA00023136"/>
    </source>
</evidence>
<dbReference type="HOGENOM" id="CLU_483785_0_0_0"/>
<feature type="transmembrane region" description="Helical" evidence="5">
    <location>
        <begin position="340"/>
        <end position="363"/>
    </location>
</feature>
<feature type="transmembrane region" description="Helical" evidence="5">
    <location>
        <begin position="50"/>
        <end position="69"/>
    </location>
</feature>
<dbReference type="STRING" id="204669.Acid345_2494"/>
<dbReference type="EnsemblBacteria" id="ABF41495">
    <property type="protein sequence ID" value="ABF41495"/>
    <property type="gene ID" value="Acid345_2494"/>
</dbReference>
<dbReference type="PANTHER" id="PTHR37422:SF13">
    <property type="entry name" value="LIPOPOLYSACCHARIDE BIOSYNTHESIS PROTEIN PA4999-RELATED"/>
    <property type="match status" value="1"/>
</dbReference>
<dbReference type="EMBL" id="CP000360">
    <property type="protein sequence ID" value="ABF41495.1"/>
    <property type="molecule type" value="Genomic_DNA"/>
</dbReference>